<feature type="active site" evidence="11">
    <location>
        <position position="293"/>
    </location>
</feature>
<evidence type="ECO:0000256" key="2">
    <source>
        <dbReference type="ARBA" id="ARBA00022527"/>
    </source>
</evidence>
<keyword evidence="1 11" id="KW-0963">Cytoplasm</keyword>
<feature type="site" description="ATP" evidence="11">
    <location>
        <position position="64"/>
    </location>
</feature>
<feature type="active site" description="Proton acceptor" evidence="11">
    <location>
        <position position="268"/>
    </location>
</feature>
<proteinExistence type="inferred from homology"/>
<reference evidence="14" key="1">
    <citation type="journal article" date="2010" name="Nature">
        <title>The Dynamic genome of Hydra.</title>
        <authorList>
            <person name="Chapman J.A."/>
            <person name="Kirkness E.F."/>
            <person name="Simakov O."/>
            <person name="Hampson S.E."/>
            <person name="Mitros T."/>
            <person name="Weinmaier T."/>
            <person name="Rattei T."/>
            <person name="Balasubramanian P.G."/>
            <person name="Borman J."/>
            <person name="Busam D."/>
            <person name="Disbennett K."/>
            <person name="Pfannkoch C."/>
            <person name="Sumin N."/>
            <person name="Sutton G."/>
            <person name="Viswanathan L."/>
            <person name="Walenz B."/>
            <person name="Goodstein D.M."/>
            <person name="Hellsten U."/>
            <person name="Kawashima T."/>
            <person name="Prochnik S.E."/>
            <person name="Putnam N.H."/>
            <person name="Shu S."/>
            <person name="Blumberg B."/>
            <person name="Dana C.E."/>
            <person name="Gee L."/>
            <person name="Kibler D.F."/>
            <person name="Law L."/>
            <person name="Lindgens D."/>
            <person name="Martinez D.E."/>
            <person name="Peng J."/>
            <person name="Wigge P.A."/>
            <person name="Bertulat B."/>
            <person name="Guder C."/>
            <person name="Nakamura Y."/>
            <person name="Ozbek S."/>
            <person name="Watanabe H."/>
            <person name="Khalturin K."/>
            <person name="Hemmrich G."/>
            <person name="Franke A."/>
            <person name="Augustin R."/>
            <person name="Fraune S."/>
            <person name="Hayakawa E."/>
            <person name="Hayakawa S."/>
            <person name="Hirose M."/>
            <person name="Hwang J."/>
            <person name="Ikeo K."/>
            <person name="Nishimiya-Fujisawa C."/>
            <person name="Ogura A."/>
            <person name="Takahashi T."/>
            <person name="Steinmetz P.R."/>
            <person name="Zhang X."/>
            <person name="Aufschnaiter R."/>
            <person name="Eder M.K."/>
            <person name="Gorny A.K."/>
            <person name="Salvenmoser W."/>
            <person name="Heimberg A.M."/>
            <person name="Wheeler B.M."/>
            <person name="Peterson K.J."/>
            <person name="Boettger A."/>
            <person name="Tischler P."/>
            <person name="Wolf A."/>
            <person name="Gojobori T."/>
            <person name="Remington K.A."/>
            <person name="Strausberg R.L."/>
            <person name="Venter J."/>
            <person name="Technau U."/>
            <person name="Hobmayer B."/>
            <person name="Bosch T.C."/>
            <person name="Holstein T.W."/>
            <person name="Fujisawa T."/>
            <person name="Bode H.R."/>
            <person name="David C.N."/>
            <person name="Rokhsar D.S."/>
            <person name="Steele R.E."/>
        </authorList>
    </citation>
    <scope>NUCLEOTIDE SEQUENCE</scope>
</reference>
<dbReference type="InterPro" id="IPR002575">
    <property type="entry name" value="Aminoglycoside_PTrfase"/>
</dbReference>
<organism evidence="14">
    <name type="scientific">Curvibacter symbiont subsp. Hydra magnipapillata</name>
    <dbReference type="NCBI Taxonomy" id="667019"/>
    <lineage>
        <taxon>Bacteria</taxon>
        <taxon>Pseudomonadati</taxon>
        <taxon>Pseudomonadota</taxon>
        <taxon>Betaproteobacteria</taxon>
        <taxon>Burkholderiales</taxon>
        <taxon>Comamonadaceae</taxon>
        <taxon>Curvibacter</taxon>
    </lineage>
</organism>
<dbReference type="EC" id="2.7.11.1" evidence="11"/>
<dbReference type="Gene3D" id="1.20.1270.170">
    <property type="match status" value="1"/>
</dbReference>
<feature type="binding site" evidence="11">
    <location>
        <position position="273"/>
    </location>
    <ligand>
        <name>Mg(2+)</name>
        <dbReference type="ChEBI" id="CHEBI:18420"/>
    </ligand>
</feature>
<keyword evidence="7 11" id="KW-0418">Kinase</keyword>
<evidence type="ECO:0000256" key="6">
    <source>
        <dbReference type="ARBA" id="ARBA00022741"/>
    </source>
</evidence>
<keyword evidence="4 11" id="KW-0808">Transferase</keyword>
<comment type="function">
    <text evidence="11">A protein kinase that phosphorylates Ser and Thr residues. Probably acts to suppress the effects of stress linked to accumulation of reactive oxygen species. Probably involved in the extracytoplasmic stress response.</text>
</comment>
<evidence type="ECO:0000256" key="12">
    <source>
        <dbReference type="SAM" id="MobiDB-lite"/>
    </source>
</evidence>
<dbReference type="EMBL" id="FN543105">
    <property type="protein sequence ID" value="CBA31207.1"/>
    <property type="molecule type" value="Genomic_DNA"/>
</dbReference>
<keyword evidence="9 11" id="KW-0460">Magnesium</keyword>
<dbReference type="InterPro" id="IPR011009">
    <property type="entry name" value="Kinase-like_dom_sf"/>
</dbReference>
<comment type="cofactor">
    <cofactor evidence="11">
        <name>Mg(2+)</name>
        <dbReference type="ChEBI" id="CHEBI:18420"/>
    </cofactor>
</comment>
<dbReference type="GO" id="GO:0000287">
    <property type="term" value="F:magnesium ion binding"/>
    <property type="evidence" value="ECO:0007669"/>
    <property type="project" value="UniProtKB-UniRule"/>
</dbReference>
<evidence type="ECO:0000256" key="5">
    <source>
        <dbReference type="ARBA" id="ARBA00022723"/>
    </source>
</evidence>
<name>C9YDG0_CURXX</name>
<dbReference type="Pfam" id="PF01636">
    <property type="entry name" value="APH"/>
    <property type="match status" value="1"/>
</dbReference>
<dbReference type="InterPro" id="IPR032882">
    <property type="entry name" value="SrkA/RdoA"/>
</dbReference>
<evidence type="ECO:0000256" key="10">
    <source>
        <dbReference type="ARBA" id="ARBA00023016"/>
    </source>
</evidence>
<evidence type="ECO:0000256" key="1">
    <source>
        <dbReference type="ARBA" id="ARBA00022490"/>
    </source>
</evidence>
<keyword evidence="10 11" id="KW-0346">Stress response</keyword>
<comment type="catalytic activity">
    <reaction evidence="11">
        <text>L-seryl-[protein] + ATP = O-phospho-L-seryl-[protein] + ADP + H(+)</text>
        <dbReference type="Rhea" id="RHEA:17989"/>
        <dbReference type="Rhea" id="RHEA-COMP:9863"/>
        <dbReference type="Rhea" id="RHEA-COMP:11604"/>
        <dbReference type="ChEBI" id="CHEBI:15378"/>
        <dbReference type="ChEBI" id="CHEBI:29999"/>
        <dbReference type="ChEBI" id="CHEBI:30616"/>
        <dbReference type="ChEBI" id="CHEBI:83421"/>
        <dbReference type="ChEBI" id="CHEBI:456216"/>
        <dbReference type="EC" id="2.7.11.1"/>
    </reaction>
</comment>
<comment type="subcellular location">
    <subcellularLocation>
        <location evidence="11">Cytoplasm</location>
    </subcellularLocation>
</comment>
<keyword evidence="5 11" id="KW-0479">Metal-binding</keyword>
<dbReference type="GO" id="GO:0106310">
    <property type="term" value="F:protein serine kinase activity"/>
    <property type="evidence" value="ECO:0007669"/>
    <property type="project" value="RHEA"/>
</dbReference>
<evidence type="ECO:0000256" key="9">
    <source>
        <dbReference type="ARBA" id="ARBA00022842"/>
    </source>
</evidence>
<dbReference type="HAMAP" id="MF_01497">
    <property type="entry name" value="SrkA_kinase"/>
    <property type="match status" value="1"/>
</dbReference>
<keyword evidence="3 11" id="KW-0597">Phosphoprotein</keyword>
<dbReference type="GO" id="GO:0004674">
    <property type="term" value="F:protein serine/threonine kinase activity"/>
    <property type="evidence" value="ECO:0007669"/>
    <property type="project" value="UniProtKB-UniRule"/>
</dbReference>
<dbReference type="PANTHER" id="PTHR39573:SF1">
    <property type="entry name" value="STRESS RESPONSE KINASE A"/>
    <property type="match status" value="1"/>
</dbReference>
<evidence type="ECO:0000256" key="8">
    <source>
        <dbReference type="ARBA" id="ARBA00022840"/>
    </source>
</evidence>
<feature type="region of interest" description="Disordered" evidence="12">
    <location>
        <begin position="1"/>
        <end position="33"/>
    </location>
</feature>
<evidence type="ECO:0000313" key="14">
    <source>
        <dbReference type="EMBL" id="CBA31207.1"/>
    </source>
</evidence>
<evidence type="ECO:0000256" key="11">
    <source>
        <dbReference type="HAMAP-Rule" id="MF_01497"/>
    </source>
</evidence>
<feature type="domain" description="Aminoglycoside phosphotransferase" evidence="13">
    <location>
        <begin position="60"/>
        <end position="340"/>
    </location>
</feature>
<dbReference type="Gene3D" id="1.10.510.10">
    <property type="entry name" value="Transferase(Phosphotransferase) domain 1"/>
    <property type="match status" value="1"/>
</dbReference>
<keyword evidence="2 11" id="KW-0723">Serine/threonine-protein kinase</keyword>
<keyword evidence="8 11" id="KW-0067">ATP-binding</keyword>
<comment type="subunit">
    <text evidence="11">Monomer.</text>
</comment>
<dbReference type="Gene3D" id="3.30.200.70">
    <property type="match status" value="1"/>
</dbReference>
<evidence type="ECO:0000259" key="13">
    <source>
        <dbReference type="Pfam" id="PF01636"/>
    </source>
</evidence>
<evidence type="ECO:0000256" key="3">
    <source>
        <dbReference type="ARBA" id="ARBA00022553"/>
    </source>
</evidence>
<protein>
    <recommendedName>
        <fullName evidence="11">Stress response kinase A</fullName>
        <ecNumber evidence="11">2.7.11.1</ecNumber>
    </recommendedName>
    <alternativeName>
        <fullName evidence="11">Serine/threonine-protein kinase SrkA</fullName>
    </alternativeName>
</protein>
<dbReference type="PANTHER" id="PTHR39573">
    <property type="entry name" value="STRESS RESPONSE KINASE A"/>
    <property type="match status" value="1"/>
</dbReference>
<evidence type="ECO:0000256" key="7">
    <source>
        <dbReference type="ARBA" id="ARBA00022777"/>
    </source>
</evidence>
<keyword evidence="6 11" id="KW-0547">Nucleotide-binding</keyword>
<feature type="binding site" evidence="11">
    <location>
        <position position="293"/>
    </location>
    <ligand>
        <name>Mg(2+)</name>
        <dbReference type="ChEBI" id="CHEBI:18420"/>
    </ligand>
</feature>
<dbReference type="NCBIfam" id="NF008738">
    <property type="entry name" value="PRK11768.1"/>
    <property type="match status" value="1"/>
</dbReference>
<sequence>MAWRHCHTAGRVAAPDGQEDDNSPMHSTAGSALHPFESLTPDLVLDALDSVGLRGDGRLTALSSYENRVYQMQLEDGAPVVAKFYRPERWSDTQIQEEHDFAAELMAAEIPVVGPLMLNGQFAAGPPQGEFAPSGGSDPRSGGAWGPRSLHHFGGFAFSVSPRRGGRPPELDDGEVLEWIGRFLARIHAVGAKRPFVHRPALDVQTFAIEPMKWLLANQMVPLDVQTLWSERCQQAIDLIAARADMAGATGQNNSNTSGIRQLRLHGDCHPGNILWTPTDVAVSAGPGPHFVDLDDARTGPAVQDLWMLLSGDRQQQTRQLGMLVDGYEQFREFDRAELALIEPLRTLRLIHYSAWLARRWSDPTFPANFPWFGSSDYWKGQIQMLEDQIEAMDQDPLIV</sequence>
<gene>
    <name evidence="14" type="primary">rdoA</name>
    <name evidence="11" type="synonym">srkA</name>
    <name evidence="14" type="ORF">Csp_C27390</name>
</gene>
<comment type="similarity">
    <text evidence="11">Belongs to the SrkA/RdoA protein kinase family.</text>
</comment>
<dbReference type="SUPFAM" id="SSF56112">
    <property type="entry name" value="Protein kinase-like (PK-like)"/>
    <property type="match status" value="1"/>
</dbReference>
<evidence type="ECO:0000256" key="4">
    <source>
        <dbReference type="ARBA" id="ARBA00022679"/>
    </source>
</evidence>
<accession>C9YDG0</accession>
<dbReference type="GO" id="GO:0005524">
    <property type="term" value="F:ATP binding"/>
    <property type="evidence" value="ECO:0007669"/>
    <property type="project" value="UniProtKB-UniRule"/>
</dbReference>
<dbReference type="GO" id="GO:0005737">
    <property type="term" value="C:cytoplasm"/>
    <property type="evidence" value="ECO:0007669"/>
    <property type="project" value="UniProtKB-SubCell"/>
</dbReference>
<comment type="catalytic activity">
    <reaction evidence="11">
        <text>L-threonyl-[protein] + ATP = O-phospho-L-threonyl-[protein] + ADP + H(+)</text>
        <dbReference type="Rhea" id="RHEA:46608"/>
        <dbReference type="Rhea" id="RHEA-COMP:11060"/>
        <dbReference type="Rhea" id="RHEA-COMP:11605"/>
        <dbReference type="ChEBI" id="CHEBI:15378"/>
        <dbReference type="ChEBI" id="CHEBI:30013"/>
        <dbReference type="ChEBI" id="CHEBI:30616"/>
        <dbReference type="ChEBI" id="CHEBI:61977"/>
        <dbReference type="ChEBI" id="CHEBI:456216"/>
        <dbReference type="EC" id="2.7.11.1"/>
    </reaction>
</comment>
<dbReference type="AlphaFoldDB" id="C9YDG0"/>